<sequence length="322" mass="36018">MFRTRLFRVWFVVALLMWLVLFSQFSSIGFLIEHWYYPAIMVLGAFVAGSTPEGGGAVAFPILNIFLQIDRAMARDFSLMIQSIGMTSASIFILANSDNRSVFKPLMWMIPLCFGGFVLGMGYFQTLPVYVIQALFLSLITAFALVYSLARHRGCQTQMRPPKSAEWPLFGLVLISGGICASLFGTGADIILYTLLVTLFRMQEKIATQMAIMLMAAMSILGFAYRGLIDDGLTHYQIQTWLSAYPVVLFMAPFGALVLCKVNKELMLRGVAILNIAQLSYFLLYKGSSDKWFWASIFMALLTALFSLSLWRLGKRPSAALQ</sequence>
<dbReference type="RefSeq" id="WP_214506936.1">
    <property type="nucleotide sequence ID" value="NZ_JAHEPS010000003.1"/>
</dbReference>
<feature type="transmembrane region" description="Helical" evidence="6">
    <location>
        <begin position="170"/>
        <end position="199"/>
    </location>
</feature>
<reference evidence="7 8" key="1">
    <citation type="submission" date="2021-05" db="EMBL/GenBank/DDBJ databases">
        <title>Shewanella sp. JM162201.</title>
        <authorList>
            <person name="Xu S."/>
            <person name="Li A."/>
        </authorList>
    </citation>
    <scope>NUCLEOTIDE SEQUENCE [LARGE SCALE GENOMIC DNA]</scope>
    <source>
        <strain evidence="7 8">JM162201</strain>
    </source>
</reference>
<comment type="subcellular location">
    <subcellularLocation>
        <location evidence="6">Cell membrane</location>
        <topology evidence="6">Multi-pass membrane protein</topology>
    </subcellularLocation>
    <subcellularLocation>
        <location evidence="1">Membrane</location>
        <topology evidence="1">Multi-pass membrane protein</topology>
    </subcellularLocation>
</comment>
<protein>
    <recommendedName>
        <fullName evidence="6">Probable membrane transporter protein</fullName>
    </recommendedName>
</protein>
<gene>
    <name evidence="7" type="ORF">KJI95_09385</name>
</gene>
<feature type="transmembrane region" description="Helical" evidence="6">
    <location>
        <begin position="211"/>
        <end position="229"/>
    </location>
</feature>
<dbReference type="EMBL" id="JAHEPS010000003">
    <property type="protein sequence ID" value="MBT1444732.1"/>
    <property type="molecule type" value="Genomic_DNA"/>
</dbReference>
<feature type="transmembrane region" description="Helical" evidence="6">
    <location>
        <begin position="291"/>
        <end position="311"/>
    </location>
</feature>
<evidence type="ECO:0000313" key="8">
    <source>
        <dbReference type="Proteomes" id="UP001195903"/>
    </source>
</evidence>
<dbReference type="PANTHER" id="PTHR31154:SF4">
    <property type="entry name" value="MEMBRANE TRANSPORTER PROTEIN"/>
    <property type="match status" value="1"/>
</dbReference>
<name>A0ABS5V2Q6_9GAMM</name>
<dbReference type="Proteomes" id="UP001195903">
    <property type="component" value="Unassembled WGS sequence"/>
</dbReference>
<evidence type="ECO:0000313" key="7">
    <source>
        <dbReference type="EMBL" id="MBT1444732.1"/>
    </source>
</evidence>
<dbReference type="PANTHER" id="PTHR31154">
    <property type="entry name" value="MEMBRANE TRANSPORTER PROTEIN"/>
    <property type="match status" value="1"/>
</dbReference>
<accession>A0ABS5V2Q6</accession>
<keyword evidence="5 6" id="KW-0472">Membrane</keyword>
<feature type="transmembrane region" description="Helical" evidence="6">
    <location>
        <begin position="7"/>
        <end position="32"/>
    </location>
</feature>
<feature type="transmembrane region" description="Helical" evidence="6">
    <location>
        <begin position="241"/>
        <end position="259"/>
    </location>
</feature>
<evidence type="ECO:0000256" key="6">
    <source>
        <dbReference type="RuleBase" id="RU363041"/>
    </source>
</evidence>
<feature type="transmembrane region" description="Helical" evidence="6">
    <location>
        <begin position="38"/>
        <end position="65"/>
    </location>
</feature>
<evidence type="ECO:0000256" key="5">
    <source>
        <dbReference type="ARBA" id="ARBA00023136"/>
    </source>
</evidence>
<keyword evidence="6" id="KW-1003">Cell membrane</keyword>
<evidence type="ECO:0000256" key="3">
    <source>
        <dbReference type="ARBA" id="ARBA00022692"/>
    </source>
</evidence>
<keyword evidence="3 6" id="KW-0812">Transmembrane</keyword>
<comment type="caution">
    <text evidence="7">The sequence shown here is derived from an EMBL/GenBank/DDBJ whole genome shotgun (WGS) entry which is preliminary data.</text>
</comment>
<proteinExistence type="inferred from homology"/>
<comment type="similarity">
    <text evidence="2 6">Belongs to the 4-toluene sulfonate uptake permease (TSUP) (TC 2.A.102) family.</text>
</comment>
<dbReference type="Pfam" id="PF01925">
    <property type="entry name" value="TauE"/>
    <property type="match status" value="1"/>
</dbReference>
<evidence type="ECO:0000256" key="4">
    <source>
        <dbReference type="ARBA" id="ARBA00022989"/>
    </source>
</evidence>
<organism evidence="7 8">
    <name type="scientific">Shewanella jiangmenensis</name>
    <dbReference type="NCBI Taxonomy" id="2837387"/>
    <lineage>
        <taxon>Bacteria</taxon>
        <taxon>Pseudomonadati</taxon>
        <taxon>Pseudomonadota</taxon>
        <taxon>Gammaproteobacteria</taxon>
        <taxon>Alteromonadales</taxon>
        <taxon>Shewanellaceae</taxon>
        <taxon>Shewanella</taxon>
    </lineage>
</organism>
<dbReference type="InterPro" id="IPR002781">
    <property type="entry name" value="TM_pro_TauE-like"/>
</dbReference>
<keyword evidence="4 6" id="KW-1133">Transmembrane helix</keyword>
<feature type="transmembrane region" description="Helical" evidence="6">
    <location>
        <begin position="131"/>
        <end position="150"/>
    </location>
</feature>
<evidence type="ECO:0000256" key="2">
    <source>
        <dbReference type="ARBA" id="ARBA00009142"/>
    </source>
</evidence>
<feature type="transmembrane region" description="Helical" evidence="6">
    <location>
        <begin position="106"/>
        <end position="124"/>
    </location>
</feature>
<keyword evidence="8" id="KW-1185">Reference proteome</keyword>
<evidence type="ECO:0000256" key="1">
    <source>
        <dbReference type="ARBA" id="ARBA00004141"/>
    </source>
</evidence>